<dbReference type="AlphaFoldDB" id="A0A3B3CX71"/>
<keyword evidence="4" id="KW-0677">Repeat</keyword>
<keyword evidence="3" id="KW-0732">Signal</keyword>
<evidence type="ECO:0000313" key="7">
    <source>
        <dbReference type="Proteomes" id="UP000261560"/>
    </source>
</evidence>
<evidence type="ECO:0000256" key="1">
    <source>
        <dbReference type="ARBA" id="ARBA00004613"/>
    </source>
</evidence>
<dbReference type="PROSITE" id="PS50092">
    <property type="entry name" value="TSP1"/>
    <property type="match status" value="4"/>
</dbReference>
<proteinExistence type="predicted"/>
<evidence type="ECO:0000313" key="6">
    <source>
        <dbReference type="Ensembl" id="ENSOMEP00000021920.1"/>
    </source>
</evidence>
<dbReference type="InterPro" id="IPR036383">
    <property type="entry name" value="TSP1_rpt_sf"/>
</dbReference>
<dbReference type="Proteomes" id="UP000261560">
    <property type="component" value="Unplaced"/>
</dbReference>
<comment type="subcellular location">
    <subcellularLocation>
        <location evidence="1">Secreted</location>
    </subcellularLocation>
</comment>
<dbReference type="PaxDb" id="30732-ENSOMEP00000021920"/>
<dbReference type="STRING" id="30732.ENSOMEP00000021920"/>
<keyword evidence="5" id="KW-1015">Disulfide bond</keyword>
<dbReference type="GeneTree" id="ENSGT00440000038972"/>
<reference evidence="6" key="2">
    <citation type="submission" date="2025-09" db="UniProtKB">
        <authorList>
            <consortium name="Ensembl"/>
        </authorList>
    </citation>
    <scope>IDENTIFICATION</scope>
</reference>
<accession>A0A3B3CX71</accession>
<dbReference type="InterPro" id="IPR052065">
    <property type="entry name" value="Compl_asym_regulator"/>
</dbReference>
<dbReference type="FunFam" id="2.20.100.10:FF:000007">
    <property type="entry name" value="Thrombospondin 1"/>
    <property type="match status" value="2"/>
</dbReference>
<evidence type="ECO:0000256" key="2">
    <source>
        <dbReference type="ARBA" id="ARBA00022525"/>
    </source>
</evidence>
<sequence length="477" mass="52293">MFHRSVLSDGVWTQWSGWSECSKTCFSHVDDVGIRRRFRSCSYVSLNHTHNPSGTLTAGVYFLSVHGSWSPWSPWSQCSLECDSGVQTRMRVCGSPAPQHGGSSCPGPHIQTKDFCILTPCDRKFRTFRMLVCDGGWSQWSNWTECTKSCGWGIKSRRRECDSPTPEGEGNYCEGLAGFMRCQSFPACHVDGGWGQWAAWSPCSLSCGTGLQSRRRSCNNPAPQGGGRGCVGAAEQTKDYSVEPWRSWSQWSECSVSCGGGQQSRFRLCSSPPCHGLSRQSKTCNIQVCLGEKVLFSFSSFVVVNCMLEFDVFSFPVQTWAAPPAGCTGSASVGRAVPSAALRSAAGRAATLTAVRRAVTARWTPTNTGASVCRCVLTSTVSLLQHKQNLSIIGKVFFFPVVDELQVLLKYVRGYDSKTDPCVMCGFQECPCLVDKQFLSALQRFSAPTPSSLLFHNISEGMEVQNGETVMHECSSW</sequence>
<keyword evidence="2" id="KW-0964">Secreted</keyword>
<name>A0A3B3CX71_ORYME</name>
<reference evidence="6" key="1">
    <citation type="submission" date="2025-08" db="UniProtKB">
        <authorList>
            <consortium name="Ensembl"/>
        </authorList>
    </citation>
    <scope>IDENTIFICATION</scope>
</reference>
<evidence type="ECO:0000256" key="3">
    <source>
        <dbReference type="ARBA" id="ARBA00022729"/>
    </source>
</evidence>
<dbReference type="Ensembl" id="ENSOMET00000016102.1">
    <property type="protein sequence ID" value="ENSOMEP00000021920.1"/>
    <property type="gene ID" value="ENSOMEG00000001177.1"/>
</dbReference>
<protein>
    <submittedName>
        <fullName evidence="6">Uncharacterized protein</fullName>
    </submittedName>
</protein>
<dbReference type="SUPFAM" id="SSF82895">
    <property type="entry name" value="TSP-1 type 1 repeat"/>
    <property type="match status" value="5"/>
</dbReference>
<dbReference type="FunFam" id="2.20.100.10:FF:000001">
    <property type="entry name" value="semaphorin-5A isoform X1"/>
    <property type="match status" value="1"/>
</dbReference>
<dbReference type="PANTHER" id="PTHR22906">
    <property type="entry name" value="PROPERDIN"/>
    <property type="match status" value="1"/>
</dbReference>
<keyword evidence="7" id="KW-1185">Reference proteome</keyword>
<dbReference type="OMA" id="MHECSSW"/>
<organism evidence="6 7">
    <name type="scientific">Oryzias melastigma</name>
    <name type="common">Marine medaka</name>
    <dbReference type="NCBI Taxonomy" id="30732"/>
    <lineage>
        <taxon>Eukaryota</taxon>
        <taxon>Metazoa</taxon>
        <taxon>Chordata</taxon>
        <taxon>Craniata</taxon>
        <taxon>Vertebrata</taxon>
        <taxon>Euteleostomi</taxon>
        <taxon>Actinopterygii</taxon>
        <taxon>Neopterygii</taxon>
        <taxon>Teleostei</taxon>
        <taxon>Neoteleostei</taxon>
        <taxon>Acanthomorphata</taxon>
        <taxon>Ovalentaria</taxon>
        <taxon>Atherinomorphae</taxon>
        <taxon>Beloniformes</taxon>
        <taxon>Adrianichthyidae</taxon>
        <taxon>Oryziinae</taxon>
        <taxon>Oryzias</taxon>
    </lineage>
</organism>
<dbReference type="Pfam" id="PF00090">
    <property type="entry name" value="TSP_1"/>
    <property type="match status" value="5"/>
</dbReference>
<evidence type="ECO:0000256" key="5">
    <source>
        <dbReference type="ARBA" id="ARBA00023157"/>
    </source>
</evidence>
<dbReference type="InterPro" id="IPR000884">
    <property type="entry name" value="TSP1_rpt"/>
</dbReference>
<evidence type="ECO:0000256" key="4">
    <source>
        <dbReference type="ARBA" id="ARBA00022737"/>
    </source>
</evidence>
<dbReference type="PRINTS" id="PR01705">
    <property type="entry name" value="TSP1REPEAT"/>
</dbReference>
<dbReference type="Gene3D" id="2.20.100.10">
    <property type="entry name" value="Thrombospondin type-1 (TSP1) repeat"/>
    <property type="match status" value="5"/>
</dbReference>
<dbReference type="PANTHER" id="PTHR22906:SF43">
    <property type="entry name" value="PROPERDIN"/>
    <property type="match status" value="1"/>
</dbReference>
<dbReference type="SMART" id="SM00209">
    <property type="entry name" value="TSP1"/>
    <property type="match status" value="5"/>
</dbReference>